<organism evidence="3 4">
    <name type="scientific">Cognatilysobacter xinjiangensis</name>
    <dbReference type="NCBI Taxonomy" id="546892"/>
    <lineage>
        <taxon>Bacteria</taxon>
        <taxon>Pseudomonadati</taxon>
        <taxon>Pseudomonadota</taxon>
        <taxon>Gammaproteobacteria</taxon>
        <taxon>Lysobacterales</taxon>
        <taxon>Lysobacteraceae</taxon>
        <taxon>Cognatilysobacter</taxon>
    </lineage>
</organism>
<evidence type="ECO:0000259" key="2">
    <source>
        <dbReference type="Pfam" id="PF00144"/>
    </source>
</evidence>
<dbReference type="Pfam" id="PF00144">
    <property type="entry name" value="Beta-lactamase"/>
    <property type="match status" value="1"/>
</dbReference>
<accession>A0ABQ3C7H3</accession>
<dbReference type="InterPro" id="IPR050789">
    <property type="entry name" value="Diverse_Enzym_Activities"/>
</dbReference>
<dbReference type="InterPro" id="IPR012338">
    <property type="entry name" value="Beta-lactam/transpept-like"/>
</dbReference>
<dbReference type="PANTHER" id="PTHR43283">
    <property type="entry name" value="BETA-LACTAMASE-RELATED"/>
    <property type="match status" value="1"/>
</dbReference>
<sequence length="352" mass="38961">MKNAFLGLCMAAVSFAAPAADRDAFERATLAVEKGDYKAITSILVAQDGRVVYEHYFDDDDDGGADARRDTRSVTKTVAGMLTGLAIADGRLPDASARVFDVLPRARRRHMLNPDPRKDAIAVGDLLTMSSIVECNDENEYSRGNEERMYLIEDWVQFYADLPVQGFPAWMPRPADSPHGRSFRYCTAGVTTLGEVVQSAVREPLPAYAQRRLFDPLGIDTPQWQYSPLGLAQAGGGLALRTRDLWKLGQLYLDGGRVDGRQLVPEDWVRRSLSPQATAREDADYGYLWWLMKIPSGDSTIVAPTMAGTGGNAVFLLPQKRAVVVITTTNYDERQPHLLTVRLLTRELLPAL</sequence>
<name>A0ABQ3C7H3_9GAMM</name>
<protein>
    <submittedName>
        <fullName evidence="3">Serine hydrolase</fullName>
    </submittedName>
</protein>
<feature type="chain" id="PRO_5046968499" evidence="1">
    <location>
        <begin position="20"/>
        <end position="352"/>
    </location>
</feature>
<keyword evidence="1" id="KW-0732">Signal</keyword>
<feature type="signal peptide" evidence="1">
    <location>
        <begin position="1"/>
        <end position="19"/>
    </location>
</feature>
<dbReference type="Gene3D" id="3.40.710.10">
    <property type="entry name" value="DD-peptidase/beta-lactamase superfamily"/>
    <property type="match status" value="1"/>
</dbReference>
<dbReference type="Proteomes" id="UP000643403">
    <property type="component" value="Unassembled WGS sequence"/>
</dbReference>
<reference evidence="4" key="1">
    <citation type="journal article" date="2019" name="Int. J. Syst. Evol. Microbiol.">
        <title>The Global Catalogue of Microorganisms (GCM) 10K type strain sequencing project: providing services to taxonomists for standard genome sequencing and annotation.</title>
        <authorList>
            <consortium name="The Broad Institute Genomics Platform"/>
            <consortium name="The Broad Institute Genome Sequencing Center for Infectious Disease"/>
            <person name="Wu L."/>
            <person name="Ma J."/>
        </authorList>
    </citation>
    <scope>NUCLEOTIDE SEQUENCE [LARGE SCALE GENOMIC DNA]</scope>
    <source>
        <strain evidence="4">KCTC 22558</strain>
    </source>
</reference>
<evidence type="ECO:0000256" key="1">
    <source>
        <dbReference type="SAM" id="SignalP"/>
    </source>
</evidence>
<dbReference type="EMBL" id="BMXY01000004">
    <property type="protein sequence ID" value="GGZ70479.1"/>
    <property type="molecule type" value="Genomic_DNA"/>
</dbReference>
<dbReference type="SUPFAM" id="SSF56601">
    <property type="entry name" value="beta-lactamase/transpeptidase-like"/>
    <property type="match status" value="1"/>
</dbReference>
<keyword evidence="3" id="KW-0378">Hydrolase</keyword>
<proteinExistence type="predicted"/>
<feature type="domain" description="Beta-lactamase-related" evidence="2">
    <location>
        <begin position="42"/>
        <end position="333"/>
    </location>
</feature>
<gene>
    <name evidence="3" type="ORF">GCM10008101_25950</name>
</gene>
<dbReference type="GO" id="GO:0016787">
    <property type="term" value="F:hydrolase activity"/>
    <property type="evidence" value="ECO:0007669"/>
    <property type="project" value="UniProtKB-KW"/>
</dbReference>
<keyword evidence="4" id="KW-1185">Reference proteome</keyword>
<dbReference type="PANTHER" id="PTHR43283:SF7">
    <property type="entry name" value="BETA-LACTAMASE-RELATED DOMAIN-CONTAINING PROTEIN"/>
    <property type="match status" value="1"/>
</dbReference>
<comment type="caution">
    <text evidence="3">The sequence shown here is derived from an EMBL/GenBank/DDBJ whole genome shotgun (WGS) entry which is preliminary data.</text>
</comment>
<dbReference type="InterPro" id="IPR001466">
    <property type="entry name" value="Beta-lactam-related"/>
</dbReference>
<dbReference type="RefSeq" id="WP_189450669.1">
    <property type="nucleotide sequence ID" value="NZ_BMXY01000004.1"/>
</dbReference>
<evidence type="ECO:0000313" key="3">
    <source>
        <dbReference type="EMBL" id="GGZ70479.1"/>
    </source>
</evidence>
<evidence type="ECO:0000313" key="4">
    <source>
        <dbReference type="Proteomes" id="UP000643403"/>
    </source>
</evidence>